<proteinExistence type="predicted"/>
<organism evidence="2 3">
    <name type="scientific">Arthrobotrys musiformis</name>
    <dbReference type="NCBI Taxonomy" id="47236"/>
    <lineage>
        <taxon>Eukaryota</taxon>
        <taxon>Fungi</taxon>
        <taxon>Dikarya</taxon>
        <taxon>Ascomycota</taxon>
        <taxon>Pezizomycotina</taxon>
        <taxon>Orbiliomycetes</taxon>
        <taxon>Orbiliales</taxon>
        <taxon>Orbiliaceae</taxon>
        <taxon>Arthrobotrys</taxon>
    </lineage>
</organism>
<dbReference type="AlphaFoldDB" id="A0AAV9WGP8"/>
<name>A0AAV9WGP8_9PEZI</name>
<feature type="region of interest" description="Disordered" evidence="1">
    <location>
        <begin position="42"/>
        <end position="193"/>
    </location>
</feature>
<sequence length="247" mass="27765">MAPPISPHYPDTTIYCGNPQVKNARSLQNPQPPQTIQSIEAQNFQNAQSNHTPQKPQVGHDFQDTQTPTSLTKDVLPNFQKRQPIFEQASPMIEQESPVAQKGSPNTPLKMKQKTKKPDSMFRRRPPPKKSKQHTCSPPHNPSHCFDFSSHRESLPSREPQTPQKPPTASKVPSPGAGVVINSSARSRRTERRAQAAIARRFFRVNEQPQLEPEPQLSLATKLKRTLEKCDESVYEGSDQISSPARR</sequence>
<comment type="caution">
    <text evidence="2">The sequence shown here is derived from an EMBL/GenBank/DDBJ whole genome shotgun (WGS) entry which is preliminary data.</text>
</comment>
<dbReference type="Proteomes" id="UP001370758">
    <property type="component" value="Unassembled WGS sequence"/>
</dbReference>
<gene>
    <name evidence="2" type="ORF">TWF481_006420</name>
</gene>
<keyword evidence="3" id="KW-1185">Reference proteome</keyword>
<protein>
    <submittedName>
        <fullName evidence="2">Uncharacterized protein</fullName>
    </submittedName>
</protein>
<evidence type="ECO:0000313" key="2">
    <source>
        <dbReference type="EMBL" id="KAK6508001.1"/>
    </source>
</evidence>
<reference evidence="2 3" key="1">
    <citation type="submission" date="2023-08" db="EMBL/GenBank/DDBJ databases">
        <authorList>
            <person name="Palmer J.M."/>
        </authorList>
    </citation>
    <scope>NUCLEOTIDE SEQUENCE [LARGE SCALE GENOMIC DNA]</scope>
    <source>
        <strain evidence="2 3">TWF481</strain>
    </source>
</reference>
<accession>A0AAV9WGP8</accession>
<evidence type="ECO:0000313" key="3">
    <source>
        <dbReference type="Proteomes" id="UP001370758"/>
    </source>
</evidence>
<feature type="compositionally biased region" description="Basic residues" evidence="1">
    <location>
        <begin position="123"/>
        <end position="133"/>
    </location>
</feature>
<evidence type="ECO:0000256" key="1">
    <source>
        <dbReference type="SAM" id="MobiDB-lite"/>
    </source>
</evidence>
<feature type="compositionally biased region" description="Polar residues" evidence="1">
    <location>
        <begin position="42"/>
        <end position="55"/>
    </location>
</feature>
<dbReference type="EMBL" id="JAVHJL010000003">
    <property type="protein sequence ID" value="KAK6508001.1"/>
    <property type="molecule type" value="Genomic_DNA"/>
</dbReference>